<feature type="transmembrane region" description="Helical" evidence="6">
    <location>
        <begin position="247"/>
        <end position="268"/>
    </location>
</feature>
<evidence type="ECO:0000256" key="2">
    <source>
        <dbReference type="ARBA" id="ARBA00022692"/>
    </source>
</evidence>
<name>A0AAN7T6L7_9EURO</name>
<organism evidence="8 9">
    <name type="scientific">Lithohypha guttulata</name>
    <dbReference type="NCBI Taxonomy" id="1690604"/>
    <lineage>
        <taxon>Eukaryota</taxon>
        <taxon>Fungi</taxon>
        <taxon>Dikarya</taxon>
        <taxon>Ascomycota</taxon>
        <taxon>Pezizomycotina</taxon>
        <taxon>Eurotiomycetes</taxon>
        <taxon>Chaetothyriomycetidae</taxon>
        <taxon>Chaetothyriales</taxon>
        <taxon>Trichomeriaceae</taxon>
        <taxon>Lithohypha</taxon>
    </lineage>
</organism>
<evidence type="ECO:0000256" key="5">
    <source>
        <dbReference type="SAM" id="MobiDB-lite"/>
    </source>
</evidence>
<proteinExistence type="predicted"/>
<dbReference type="PIRSF" id="PIRSF005799">
    <property type="entry name" value="UDP-gal_transpt"/>
    <property type="match status" value="1"/>
</dbReference>
<dbReference type="Pfam" id="PF04142">
    <property type="entry name" value="Nuc_sug_transp"/>
    <property type="match status" value="1"/>
</dbReference>
<comment type="subcellular location">
    <subcellularLocation>
        <location evidence="1">Endoplasmic reticulum membrane</location>
        <topology evidence="1">Multi-pass membrane protein</topology>
    </subcellularLocation>
</comment>
<evidence type="ECO:0000313" key="8">
    <source>
        <dbReference type="EMBL" id="KAK5091423.1"/>
    </source>
</evidence>
<keyword evidence="3 6" id="KW-1133">Transmembrane helix</keyword>
<dbReference type="NCBIfam" id="TIGR00803">
    <property type="entry name" value="nst"/>
    <property type="match status" value="1"/>
</dbReference>
<feature type="signal peptide" evidence="7">
    <location>
        <begin position="1"/>
        <end position="22"/>
    </location>
</feature>
<evidence type="ECO:0000256" key="1">
    <source>
        <dbReference type="ARBA" id="ARBA00004477"/>
    </source>
</evidence>
<dbReference type="InterPro" id="IPR037185">
    <property type="entry name" value="EmrE-like"/>
</dbReference>
<keyword evidence="2 6" id="KW-0812">Transmembrane</keyword>
<reference evidence="8 9" key="1">
    <citation type="submission" date="2023-08" db="EMBL/GenBank/DDBJ databases">
        <title>Black Yeasts Isolated from many extreme environments.</title>
        <authorList>
            <person name="Coleine C."/>
            <person name="Stajich J.E."/>
            <person name="Selbmann L."/>
        </authorList>
    </citation>
    <scope>NUCLEOTIDE SEQUENCE [LARGE SCALE GENOMIC DNA]</scope>
    <source>
        <strain evidence="8 9">CCFEE 5910</strain>
    </source>
</reference>
<evidence type="ECO:0000256" key="7">
    <source>
        <dbReference type="SAM" id="SignalP"/>
    </source>
</evidence>
<feature type="transmembrane region" description="Helical" evidence="6">
    <location>
        <begin position="109"/>
        <end position="127"/>
    </location>
</feature>
<evidence type="ECO:0000256" key="4">
    <source>
        <dbReference type="ARBA" id="ARBA00023136"/>
    </source>
</evidence>
<evidence type="ECO:0008006" key="10">
    <source>
        <dbReference type="Google" id="ProtNLM"/>
    </source>
</evidence>
<dbReference type="EMBL" id="JAVRRJ010000001">
    <property type="protein sequence ID" value="KAK5091423.1"/>
    <property type="molecule type" value="Genomic_DNA"/>
</dbReference>
<dbReference type="GO" id="GO:0015165">
    <property type="term" value="F:pyrimidine nucleotide-sugar transmembrane transporter activity"/>
    <property type="evidence" value="ECO:0007669"/>
    <property type="project" value="InterPro"/>
</dbReference>
<dbReference type="PANTHER" id="PTHR10231">
    <property type="entry name" value="NUCLEOTIDE-SUGAR TRANSMEMBRANE TRANSPORTER"/>
    <property type="match status" value="1"/>
</dbReference>
<evidence type="ECO:0000256" key="6">
    <source>
        <dbReference type="SAM" id="Phobius"/>
    </source>
</evidence>
<feature type="transmembrane region" description="Helical" evidence="6">
    <location>
        <begin position="208"/>
        <end position="227"/>
    </location>
</feature>
<feature type="transmembrane region" description="Helical" evidence="6">
    <location>
        <begin position="166"/>
        <end position="187"/>
    </location>
</feature>
<evidence type="ECO:0000256" key="3">
    <source>
        <dbReference type="ARBA" id="ARBA00022989"/>
    </source>
</evidence>
<sequence length="364" mass="39837">MATKHNALKFGCLAFLTVQNSGLVLTMWKSRTIPGNSLLGYLLSSYTQRSDTDDEPNARTEQDSQKRSWSSKFRRRDFIVLLIPSLLYTIQNNLQFIAVSNLEAATFQVAYQGKLLTTAIFAVIFLGKKLSIQQLYSIMLLCAGVACASVPSSSTKNTSTSAHSQNHAFGIAAVSAACIISGFAGVYTESILKKTQQGEENESKERMFWLRNFQLSLSSLAFATFGILAVDRDAIRTNGFWHGYNNWVWATIVLQAVGGLTVAFVITYTDNILKGFATSISVIISTVASSLIWAFQLTPLFLLGMVAVLVSTRMYGMSAVKALPAPAPQIDEESGLEEEKMALQQEEEGSEEDEEAAEEALGKV</sequence>
<feature type="transmembrane region" description="Helical" evidence="6">
    <location>
        <begin position="134"/>
        <end position="154"/>
    </location>
</feature>
<feature type="compositionally biased region" description="Acidic residues" evidence="5">
    <location>
        <begin position="345"/>
        <end position="358"/>
    </location>
</feature>
<evidence type="ECO:0000313" key="9">
    <source>
        <dbReference type="Proteomes" id="UP001309876"/>
    </source>
</evidence>
<feature type="chain" id="PRO_5043056264" description="UDP-galactose transporter" evidence="7">
    <location>
        <begin position="23"/>
        <end position="364"/>
    </location>
</feature>
<comment type="caution">
    <text evidence="8">The sequence shown here is derived from an EMBL/GenBank/DDBJ whole genome shotgun (WGS) entry which is preliminary data.</text>
</comment>
<dbReference type="SUPFAM" id="SSF103481">
    <property type="entry name" value="Multidrug resistance efflux transporter EmrE"/>
    <property type="match status" value="1"/>
</dbReference>
<keyword evidence="7" id="KW-0732">Signal</keyword>
<keyword evidence="9" id="KW-1185">Reference proteome</keyword>
<dbReference type="InterPro" id="IPR007271">
    <property type="entry name" value="Nuc_sug_transpt"/>
</dbReference>
<accession>A0AAN7T6L7</accession>
<feature type="region of interest" description="Disordered" evidence="5">
    <location>
        <begin position="328"/>
        <end position="364"/>
    </location>
</feature>
<dbReference type="Proteomes" id="UP001309876">
    <property type="component" value="Unassembled WGS sequence"/>
</dbReference>
<feature type="transmembrane region" description="Helical" evidence="6">
    <location>
        <begin position="78"/>
        <end position="97"/>
    </location>
</feature>
<dbReference type="AlphaFoldDB" id="A0AAN7T6L7"/>
<protein>
    <recommendedName>
        <fullName evidence="10">UDP-galactose transporter</fullName>
    </recommendedName>
</protein>
<gene>
    <name evidence="8" type="ORF">LTR05_001606</name>
</gene>
<dbReference type="GO" id="GO:0000139">
    <property type="term" value="C:Golgi membrane"/>
    <property type="evidence" value="ECO:0007669"/>
    <property type="project" value="InterPro"/>
</dbReference>
<keyword evidence="4 6" id="KW-0472">Membrane</keyword>